<dbReference type="PANTHER" id="PTHR14614">
    <property type="entry name" value="HEPATOCELLULAR CARCINOMA-ASSOCIATED ANTIGEN"/>
    <property type="match status" value="1"/>
</dbReference>
<sequence>MVDHYGDDGIYISLTVPPGAEPGVDSLAFDYQGNELEVLIPHGSSPGDVLRIQVGTATVGGGDVDGTSSDVDGGDTTEAQDTKKKQPSSLIDELGGMVDEDEKKPKANGLLAELDGIQEGSNDGSAVKDTSDAQVKGCNNDERSNITILTLGDGLKTRLTLQLFESLPSKGSNHIKSEGDGTHAMMWPSGKVMAEALTSPEGIQYLTNSWLKRITSKSNGEMNTNINCLELGSGLGVCGLALAYALGESTDLSMEEQSEHQNKHVRIVLTDQGSHAVELLKANIQTNISIHPILSTGNSSTLAVSSEPLTWGDTLLSYTNDSNEYTKNHILLGSDLLYNTEESYDPLLTTIQQHLHRETGIVMFAARWRKPDLERSFFQKAETIGLHFELWTELAECIEFRRRCPCVLGWREYGNPDCEESNNFFHETIVSIAGANGNTPCTKSLAEVTEADMERMNDEEYTVYEELQVQLYIGKFFDSSDDMKCHQNQRRGAWEKSLTEHVAKISLLRCLRCNYSLRGDIQFYRWKQ</sequence>
<dbReference type="Gene3D" id="3.40.50.150">
    <property type="entry name" value="Vaccinia Virus protein VP39"/>
    <property type="match status" value="1"/>
</dbReference>
<dbReference type="RefSeq" id="XP_002294348.1">
    <property type="nucleotide sequence ID" value="XM_002294312.1"/>
</dbReference>
<dbReference type="InterPro" id="IPR019410">
    <property type="entry name" value="Methyltransf_16"/>
</dbReference>
<dbReference type="InterPro" id="IPR029063">
    <property type="entry name" value="SAM-dependent_MTases_sf"/>
</dbReference>
<dbReference type="eggNOG" id="ENOG502RUM9">
    <property type="taxonomic scope" value="Eukaryota"/>
</dbReference>
<dbReference type="OMA" id="MERMNDE"/>
<accession>B8CDZ7</accession>
<evidence type="ECO:0000256" key="1">
    <source>
        <dbReference type="SAM" id="MobiDB-lite"/>
    </source>
</evidence>
<dbReference type="KEGG" id="tps:THAPSDRAFT_25229"/>
<dbReference type="HOGENOM" id="CLU_516330_0_0_1"/>
<dbReference type="GO" id="GO:0008276">
    <property type="term" value="F:protein methyltransferase activity"/>
    <property type="evidence" value="ECO:0000318"/>
    <property type="project" value="GO_Central"/>
</dbReference>
<feature type="region of interest" description="Disordered" evidence="1">
    <location>
        <begin position="59"/>
        <end position="89"/>
    </location>
</feature>
<protein>
    <submittedName>
        <fullName evidence="2">Uncharacterized protein</fullName>
    </submittedName>
</protein>
<dbReference type="EMBL" id="CM000651">
    <property type="protein sequence ID" value="EED88182.1"/>
    <property type="molecule type" value="Genomic_DNA"/>
</dbReference>
<evidence type="ECO:0000313" key="3">
    <source>
        <dbReference type="Proteomes" id="UP000001449"/>
    </source>
</evidence>
<name>B8CDZ7_THAPS</name>
<reference evidence="2 3" key="2">
    <citation type="journal article" date="2008" name="Nature">
        <title>The Phaeodactylum genome reveals the evolutionary history of diatom genomes.</title>
        <authorList>
            <person name="Bowler C."/>
            <person name="Allen A.E."/>
            <person name="Badger J.H."/>
            <person name="Grimwood J."/>
            <person name="Jabbari K."/>
            <person name="Kuo A."/>
            <person name="Maheswari U."/>
            <person name="Martens C."/>
            <person name="Maumus F."/>
            <person name="Otillar R.P."/>
            <person name="Rayko E."/>
            <person name="Salamov A."/>
            <person name="Vandepoele K."/>
            <person name="Beszteri B."/>
            <person name="Gruber A."/>
            <person name="Heijde M."/>
            <person name="Katinka M."/>
            <person name="Mock T."/>
            <person name="Valentin K."/>
            <person name="Verret F."/>
            <person name="Berges J.A."/>
            <person name="Brownlee C."/>
            <person name="Cadoret J.P."/>
            <person name="Chiovitti A."/>
            <person name="Choi C.J."/>
            <person name="Coesel S."/>
            <person name="De Martino A."/>
            <person name="Detter J.C."/>
            <person name="Durkin C."/>
            <person name="Falciatore A."/>
            <person name="Fournet J."/>
            <person name="Haruta M."/>
            <person name="Huysman M.J."/>
            <person name="Jenkins B.D."/>
            <person name="Jiroutova K."/>
            <person name="Jorgensen R.E."/>
            <person name="Joubert Y."/>
            <person name="Kaplan A."/>
            <person name="Kroger N."/>
            <person name="Kroth P.G."/>
            <person name="La Roche J."/>
            <person name="Lindquist E."/>
            <person name="Lommer M."/>
            <person name="Martin-Jezequel V."/>
            <person name="Lopez P.J."/>
            <person name="Lucas S."/>
            <person name="Mangogna M."/>
            <person name="McGinnis K."/>
            <person name="Medlin L.K."/>
            <person name="Montsant A."/>
            <person name="Oudot-Le Secq M.P."/>
            <person name="Napoli C."/>
            <person name="Obornik M."/>
            <person name="Parker M.S."/>
            <person name="Petit J.L."/>
            <person name="Porcel B.M."/>
            <person name="Poulsen N."/>
            <person name="Robison M."/>
            <person name="Rychlewski L."/>
            <person name="Rynearson T.A."/>
            <person name="Schmutz J."/>
            <person name="Shapiro H."/>
            <person name="Siaut M."/>
            <person name="Stanley M."/>
            <person name="Sussman M.R."/>
            <person name="Taylor A.R."/>
            <person name="Vardi A."/>
            <person name="von Dassow P."/>
            <person name="Vyverman W."/>
            <person name="Willis A."/>
            <person name="Wyrwicz L.S."/>
            <person name="Rokhsar D.S."/>
            <person name="Weissenbach J."/>
            <person name="Armbrust E.V."/>
            <person name="Green B.R."/>
            <person name="Van de Peer Y."/>
            <person name="Grigoriev I.V."/>
        </authorList>
    </citation>
    <scope>NUCLEOTIDE SEQUENCE [LARGE SCALE GENOMIC DNA]</scope>
    <source>
        <strain evidence="2 3">CCMP1335</strain>
    </source>
</reference>
<evidence type="ECO:0000313" key="2">
    <source>
        <dbReference type="EMBL" id="EED88182.1"/>
    </source>
</evidence>
<dbReference type="Proteomes" id="UP000001449">
    <property type="component" value="Chromosome 17"/>
</dbReference>
<dbReference type="PANTHER" id="PTHR14614:SF130">
    <property type="entry name" value="PROTEIN-LYSINE N-METHYLTRANSFERASE EEF2KMT"/>
    <property type="match status" value="1"/>
</dbReference>
<feature type="compositionally biased region" description="Low complexity" evidence="1">
    <location>
        <begin position="65"/>
        <end position="77"/>
    </location>
</feature>
<dbReference type="GeneID" id="7453130"/>
<dbReference type="InParanoid" id="B8CDZ7"/>
<reference evidence="2 3" key="1">
    <citation type="journal article" date="2004" name="Science">
        <title>The genome of the diatom Thalassiosira pseudonana: ecology, evolution, and metabolism.</title>
        <authorList>
            <person name="Armbrust E.V."/>
            <person name="Berges J.A."/>
            <person name="Bowler C."/>
            <person name="Green B.R."/>
            <person name="Martinez D."/>
            <person name="Putnam N.H."/>
            <person name="Zhou S."/>
            <person name="Allen A.E."/>
            <person name="Apt K.E."/>
            <person name="Bechner M."/>
            <person name="Brzezinski M.A."/>
            <person name="Chaal B.K."/>
            <person name="Chiovitti A."/>
            <person name="Davis A.K."/>
            <person name="Demarest M.S."/>
            <person name="Detter J.C."/>
            <person name="Glavina T."/>
            <person name="Goodstein D."/>
            <person name="Hadi M.Z."/>
            <person name="Hellsten U."/>
            <person name="Hildebrand M."/>
            <person name="Jenkins B.D."/>
            <person name="Jurka J."/>
            <person name="Kapitonov V.V."/>
            <person name="Kroger N."/>
            <person name="Lau W.W."/>
            <person name="Lane T.W."/>
            <person name="Larimer F.W."/>
            <person name="Lippmeier J.C."/>
            <person name="Lucas S."/>
            <person name="Medina M."/>
            <person name="Montsant A."/>
            <person name="Obornik M."/>
            <person name="Parker M.S."/>
            <person name="Palenik B."/>
            <person name="Pazour G.J."/>
            <person name="Richardson P.M."/>
            <person name="Rynearson T.A."/>
            <person name="Saito M.A."/>
            <person name="Schwartz D.C."/>
            <person name="Thamatrakoln K."/>
            <person name="Valentin K."/>
            <person name="Vardi A."/>
            <person name="Wilkerson F.P."/>
            <person name="Rokhsar D.S."/>
        </authorList>
    </citation>
    <scope>NUCLEOTIDE SEQUENCE [LARGE SCALE GENOMIC DNA]</scope>
    <source>
        <strain evidence="2 3">CCMP1335</strain>
    </source>
</reference>
<gene>
    <name evidence="2" type="ORF">THAPSDRAFT_25229</name>
</gene>
<dbReference type="AlphaFoldDB" id="B8CDZ7"/>
<proteinExistence type="predicted"/>
<organism evidence="2 3">
    <name type="scientific">Thalassiosira pseudonana</name>
    <name type="common">Marine diatom</name>
    <name type="synonym">Cyclotella nana</name>
    <dbReference type="NCBI Taxonomy" id="35128"/>
    <lineage>
        <taxon>Eukaryota</taxon>
        <taxon>Sar</taxon>
        <taxon>Stramenopiles</taxon>
        <taxon>Ochrophyta</taxon>
        <taxon>Bacillariophyta</taxon>
        <taxon>Coscinodiscophyceae</taxon>
        <taxon>Thalassiosirophycidae</taxon>
        <taxon>Thalassiosirales</taxon>
        <taxon>Thalassiosiraceae</taxon>
        <taxon>Thalassiosira</taxon>
    </lineage>
</organism>
<dbReference type="PaxDb" id="35128-Thaps25229"/>
<dbReference type="Pfam" id="PF10294">
    <property type="entry name" value="Methyltransf_16"/>
    <property type="match status" value="1"/>
</dbReference>
<keyword evidence="3" id="KW-1185">Reference proteome</keyword>